<proteinExistence type="predicted"/>
<gene>
    <name evidence="4" type="ORF">AMJ40_05955</name>
</gene>
<evidence type="ECO:0000256" key="1">
    <source>
        <dbReference type="ARBA" id="ARBA00022553"/>
    </source>
</evidence>
<organism evidence="4 5">
    <name type="scientific">candidate division TA06 bacterium DG_26</name>
    <dbReference type="NCBI Taxonomy" id="1703771"/>
    <lineage>
        <taxon>Bacteria</taxon>
        <taxon>Bacteria division TA06</taxon>
    </lineage>
</organism>
<dbReference type="PROSITE" id="PS50110">
    <property type="entry name" value="RESPONSE_REGULATORY"/>
    <property type="match status" value="1"/>
</dbReference>
<evidence type="ECO:0000256" key="2">
    <source>
        <dbReference type="PROSITE-ProRule" id="PRU00169"/>
    </source>
</evidence>
<name>A0A0S7WGG1_UNCT6</name>
<dbReference type="Gene3D" id="3.40.50.2300">
    <property type="match status" value="1"/>
</dbReference>
<dbReference type="InterPro" id="IPR050595">
    <property type="entry name" value="Bact_response_regulator"/>
</dbReference>
<dbReference type="Proteomes" id="UP000051124">
    <property type="component" value="Unassembled WGS sequence"/>
</dbReference>
<dbReference type="InterPro" id="IPR011006">
    <property type="entry name" value="CheY-like_superfamily"/>
</dbReference>
<evidence type="ECO:0000313" key="5">
    <source>
        <dbReference type="Proteomes" id="UP000051124"/>
    </source>
</evidence>
<feature type="modified residue" description="4-aspartylphosphate" evidence="2">
    <location>
        <position position="52"/>
    </location>
</feature>
<dbReference type="SMART" id="SM00448">
    <property type="entry name" value="REC"/>
    <property type="match status" value="1"/>
</dbReference>
<accession>A0A0S7WGG1</accession>
<dbReference type="PANTHER" id="PTHR44591">
    <property type="entry name" value="STRESS RESPONSE REGULATOR PROTEIN 1"/>
    <property type="match status" value="1"/>
</dbReference>
<dbReference type="GO" id="GO:0000160">
    <property type="term" value="P:phosphorelay signal transduction system"/>
    <property type="evidence" value="ECO:0007669"/>
    <property type="project" value="InterPro"/>
</dbReference>
<dbReference type="InterPro" id="IPR001789">
    <property type="entry name" value="Sig_transdc_resp-reg_receiver"/>
</dbReference>
<dbReference type="Pfam" id="PF00072">
    <property type="entry name" value="Response_reg"/>
    <property type="match status" value="1"/>
</dbReference>
<dbReference type="CDD" id="cd00156">
    <property type="entry name" value="REC"/>
    <property type="match status" value="1"/>
</dbReference>
<protein>
    <recommendedName>
        <fullName evidence="3">Response regulatory domain-containing protein</fullName>
    </recommendedName>
</protein>
<evidence type="ECO:0000313" key="4">
    <source>
        <dbReference type="EMBL" id="KPJ49253.1"/>
    </source>
</evidence>
<dbReference type="AlphaFoldDB" id="A0A0S7WGG1"/>
<keyword evidence="1 2" id="KW-0597">Phosphoprotein</keyword>
<reference evidence="4 5" key="1">
    <citation type="journal article" date="2015" name="Microbiome">
        <title>Genomic resolution of linkages in carbon, nitrogen, and sulfur cycling among widespread estuary sediment bacteria.</title>
        <authorList>
            <person name="Baker B.J."/>
            <person name="Lazar C.S."/>
            <person name="Teske A.P."/>
            <person name="Dick G.J."/>
        </authorList>
    </citation>
    <scope>NUCLEOTIDE SEQUENCE [LARGE SCALE GENOMIC DNA]</scope>
    <source>
        <strain evidence="4">DG_26</strain>
    </source>
</reference>
<dbReference type="PANTHER" id="PTHR44591:SF3">
    <property type="entry name" value="RESPONSE REGULATORY DOMAIN-CONTAINING PROTEIN"/>
    <property type="match status" value="1"/>
</dbReference>
<comment type="caution">
    <text evidence="4">The sequence shown here is derived from an EMBL/GenBank/DDBJ whole genome shotgun (WGS) entry which is preliminary data.</text>
</comment>
<dbReference type="EMBL" id="LIZT01000067">
    <property type="protein sequence ID" value="KPJ49253.1"/>
    <property type="molecule type" value="Genomic_DNA"/>
</dbReference>
<dbReference type="SUPFAM" id="SSF52172">
    <property type="entry name" value="CheY-like"/>
    <property type="match status" value="1"/>
</dbReference>
<evidence type="ECO:0000259" key="3">
    <source>
        <dbReference type="PROSITE" id="PS50110"/>
    </source>
</evidence>
<feature type="domain" description="Response regulatory" evidence="3">
    <location>
        <begin position="3"/>
        <end position="117"/>
    </location>
</feature>
<sequence>MKRVLIIDADKYARVKLSLLLKECGCDVEAVETVSEAVEKVREKDFGCVIVDVQARNGHGYEGIPVIRAICSDIEVIATTSENWRGLEAKTREKGIFYYYIKSFEPEELVAAVENAFKKYERKQHG</sequence>